<gene>
    <name evidence="2" type="ORF">SCUD_LOCUS17131</name>
</gene>
<name>A0A183KPZ8_9TREM</name>
<evidence type="ECO:0000313" key="3">
    <source>
        <dbReference type="Proteomes" id="UP000279833"/>
    </source>
</evidence>
<evidence type="ECO:0000256" key="1">
    <source>
        <dbReference type="SAM" id="MobiDB-lite"/>
    </source>
</evidence>
<dbReference type="Proteomes" id="UP000279833">
    <property type="component" value="Unassembled WGS sequence"/>
</dbReference>
<evidence type="ECO:0000313" key="4">
    <source>
        <dbReference type="WBParaSite" id="SCUD_0001713401-mRNA-1"/>
    </source>
</evidence>
<evidence type="ECO:0000313" key="2">
    <source>
        <dbReference type="EMBL" id="VDP62909.1"/>
    </source>
</evidence>
<dbReference type="AlphaFoldDB" id="A0A183KPZ8"/>
<proteinExistence type="predicted"/>
<reference evidence="2 3" key="2">
    <citation type="submission" date="2018-11" db="EMBL/GenBank/DDBJ databases">
        <authorList>
            <consortium name="Pathogen Informatics"/>
        </authorList>
    </citation>
    <scope>NUCLEOTIDE SEQUENCE [LARGE SCALE GENOMIC DNA]</scope>
    <source>
        <strain evidence="2">Dakar</strain>
        <strain evidence="3">Dakar, Senegal</strain>
    </source>
</reference>
<sequence>MSLLALACKKNDGACADNTSTDSDECVSVVPAVKRCLELPNLTDGEAKSPLTLRRDVVPPDIGNHAPLVETEDLDKTVTTPNNSSVPRDEK</sequence>
<accession>A0A183KPZ8</accession>
<reference evidence="4" key="1">
    <citation type="submission" date="2016-06" db="UniProtKB">
        <authorList>
            <consortium name="WormBaseParasite"/>
        </authorList>
    </citation>
    <scope>IDENTIFICATION</scope>
</reference>
<dbReference type="WBParaSite" id="SCUD_0001713401-mRNA-1">
    <property type="protein sequence ID" value="SCUD_0001713401-mRNA-1"/>
    <property type="gene ID" value="SCUD_0001713401"/>
</dbReference>
<feature type="compositionally biased region" description="Polar residues" evidence="1">
    <location>
        <begin position="77"/>
        <end position="91"/>
    </location>
</feature>
<protein>
    <submittedName>
        <fullName evidence="4">Secreted protein</fullName>
    </submittedName>
</protein>
<keyword evidence="3" id="KW-1185">Reference proteome</keyword>
<dbReference type="EMBL" id="UZAK01039410">
    <property type="protein sequence ID" value="VDP62909.1"/>
    <property type="molecule type" value="Genomic_DNA"/>
</dbReference>
<feature type="region of interest" description="Disordered" evidence="1">
    <location>
        <begin position="56"/>
        <end position="91"/>
    </location>
</feature>
<organism evidence="4">
    <name type="scientific">Schistosoma curassoni</name>
    <dbReference type="NCBI Taxonomy" id="6186"/>
    <lineage>
        <taxon>Eukaryota</taxon>
        <taxon>Metazoa</taxon>
        <taxon>Spiralia</taxon>
        <taxon>Lophotrochozoa</taxon>
        <taxon>Platyhelminthes</taxon>
        <taxon>Trematoda</taxon>
        <taxon>Digenea</taxon>
        <taxon>Strigeidida</taxon>
        <taxon>Schistosomatoidea</taxon>
        <taxon>Schistosomatidae</taxon>
        <taxon>Schistosoma</taxon>
    </lineage>
</organism>